<evidence type="ECO:0000313" key="9">
    <source>
        <dbReference type="Proteomes" id="UP000435877"/>
    </source>
</evidence>
<keyword evidence="2" id="KW-0863">Zinc-finger</keyword>
<feature type="zinc finger region" description="dksA C4-type" evidence="4">
    <location>
        <begin position="94"/>
        <end position="118"/>
    </location>
</feature>
<feature type="domain" description="Zinc finger DksA/TraR C4-type" evidence="5">
    <location>
        <begin position="89"/>
        <end position="117"/>
    </location>
</feature>
<dbReference type="AlphaFoldDB" id="A0A5S9N6J6"/>
<keyword evidence="9" id="KW-1185">Reference proteome</keyword>
<dbReference type="Proteomes" id="UP000439591">
    <property type="component" value="Unassembled WGS sequence"/>
</dbReference>
<dbReference type="GO" id="GO:0008270">
    <property type="term" value="F:zinc ion binding"/>
    <property type="evidence" value="ECO:0007669"/>
    <property type="project" value="UniProtKB-KW"/>
</dbReference>
<protein>
    <submittedName>
        <fullName evidence="8">RNA polymerase-binding transcription factor DksA</fullName>
    </submittedName>
</protein>
<dbReference type="InterPro" id="IPR000962">
    <property type="entry name" value="Znf_DskA_TraR"/>
</dbReference>
<dbReference type="Pfam" id="PF01258">
    <property type="entry name" value="zf-dskA_traR"/>
    <property type="match status" value="1"/>
</dbReference>
<reference evidence="9 10" key="1">
    <citation type="submission" date="2019-11" db="EMBL/GenBank/DDBJ databases">
        <authorList>
            <person name="Holert J."/>
        </authorList>
    </citation>
    <scope>NUCLEOTIDE SEQUENCE [LARGE SCALE GENOMIC DNA]</scope>
    <source>
        <strain evidence="8">BC3_2A</strain>
        <strain evidence="7">SB11_1A</strain>
    </source>
</reference>
<dbReference type="EMBL" id="CACSIM010000001">
    <property type="protein sequence ID" value="CAA0085527.1"/>
    <property type="molecule type" value="Genomic_DNA"/>
</dbReference>
<dbReference type="RefSeq" id="WP_159266949.1">
    <property type="nucleotide sequence ID" value="NZ_CACSIK010000001.1"/>
</dbReference>
<dbReference type="SUPFAM" id="SSF57716">
    <property type="entry name" value="Glucocorticoid receptor-like (DNA-binding domain)"/>
    <property type="match status" value="1"/>
</dbReference>
<evidence type="ECO:0000313" key="8">
    <source>
        <dbReference type="EMBL" id="CAA0085527.1"/>
    </source>
</evidence>
<evidence type="ECO:0000313" key="10">
    <source>
        <dbReference type="Proteomes" id="UP000439591"/>
    </source>
</evidence>
<dbReference type="EMBL" id="CACSIK010000001">
    <property type="protein sequence ID" value="CAA0080751.1"/>
    <property type="molecule type" value="Genomic_DNA"/>
</dbReference>
<evidence type="ECO:0000313" key="7">
    <source>
        <dbReference type="EMBL" id="CAA0080751.1"/>
    </source>
</evidence>
<proteinExistence type="predicted"/>
<accession>A0A5S9N6J6</accession>
<keyword evidence="3" id="KW-0862">Zinc</keyword>
<dbReference type="InterPro" id="IPR037187">
    <property type="entry name" value="DnaK_N"/>
</dbReference>
<feature type="domain" description="DnaK suppressor protein DksA N-terminal" evidence="6">
    <location>
        <begin position="17"/>
        <end position="86"/>
    </location>
</feature>
<dbReference type="Pfam" id="PF21157">
    <property type="entry name" value="DksA_N"/>
    <property type="match status" value="1"/>
</dbReference>
<evidence type="ECO:0000256" key="1">
    <source>
        <dbReference type="ARBA" id="ARBA00022723"/>
    </source>
</evidence>
<evidence type="ECO:0000259" key="6">
    <source>
        <dbReference type="Pfam" id="PF21157"/>
    </source>
</evidence>
<evidence type="ECO:0000256" key="4">
    <source>
        <dbReference type="PROSITE-ProRule" id="PRU00510"/>
    </source>
</evidence>
<dbReference type="PANTHER" id="PTHR33823:SF2">
    <property type="entry name" value="RNA POLYMERASE-BINDING TRANSCRIPTION FACTOR DKSA"/>
    <property type="match status" value="1"/>
</dbReference>
<organism evidence="8 10">
    <name type="scientific">Zhongshania aliphaticivorans</name>
    <dbReference type="NCBI Taxonomy" id="1470434"/>
    <lineage>
        <taxon>Bacteria</taxon>
        <taxon>Pseudomonadati</taxon>
        <taxon>Pseudomonadota</taxon>
        <taxon>Gammaproteobacteria</taxon>
        <taxon>Cellvibrionales</taxon>
        <taxon>Spongiibacteraceae</taxon>
        <taxon>Zhongshania</taxon>
    </lineage>
</organism>
<gene>
    <name evidence="8" type="primary">dksA_1</name>
    <name evidence="7" type="ORF">IHBHHGIJ_00237</name>
    <name evidence="8" type="ORF">KFEGEMFD_00912</name>
</gene>
<evidence type="ECO:0000256" key="3">
    <source>
        <dbReference type="ARBA" id="ARBA00022833"/>
    </source>
</evidence>
<name>A0A5S9N6J6_9GAMM</name>
<dbReference type="OrthoDB" id="9803742at2"/>
<dbReference type="PANTHER" id="PTHR33823">
    <property type="entry name" value="RNA POLYMERASE-BINDING TRANSCRIPTION FACTOR DKSA-RELATED"/>
    <property type="match status" value="1"/>
</dbReference>
<evidence type="ECO:0000256" key="2">
    <source>
        <dbReference type="ARBA" id="ARBA00022771"/>
    </source>
</evidence>
<dbReference type="InterPro" id="IPR048489">
    <property type="entry name" value="DksA_N"/>
</dbReference>
<evidence type="ECO:0000259" key="5">
    <source>
        <dbReference type="Pfam" id="PF01258"/>
    </source>
</evidence>
<dbReference type="PROSITE" id="PS51128">
    <property type="entry name" value="ZF_DKSA_2"/>
    <property type="match status" value="1"/>
</dbReference>
<keyword evidence="1" id="KW-0479">Metal-binding</keyword>
<dbReference type="Gene3D" id="1.20.120.910">
    <property type="entry name" value="DksA, coiled-coil domain"/>
    <property type="match status" value="1"/>
</dbReference>
<sequence>MALPKDIPATPYMNEQQLAFFSSHLLTLKSETLACIYRAQKSLSDRPELNDEADLAQYEEESRMALRIVDRETKLLPKIDAALERIRIGDYGYCLSSGEPIGTARLLIRPTAEYCAEVKKQMEEKEKHYGRRR</sequence>
<dbReference type="SUPFAM" id="SSF109635">
    <property type="entry name" value="DnaK suppressor protein DksA, alpha-hairpin domain"/>
    <property type="match status" value="1"/>
</dbReference>
<dbReference type="Proteomes" id="UP000435877">
    <property type="component" value="Unassembled WGS sequence"/>
</dbReference>